<feature type="transmembrane region" description="Helical" evidence="1">
    <location>
        <begin position="239"/>
        <end position="260"/>
    </location>
</feature>
<reference evidence="2" key="2">
    <citation type="journal article" date="2022" name="Hortic Res">
        <title>The genome of Dioscorea zingiberensis sheds light on the biosynthesis, origin and evolution of the medicinally important diosgenin saponins.</title>
        <authorList>
            <person name="Li Y."/>
            <person name="Tan C."/>
            <person name="Li Z."/>
            <person name="Guo J."/>
            <person name="Li S."/>
            <person name="Chen X."/>
            <person name="Wang C."/>
            <person name="Dai X."/>
            <person name="Yang H."/>
            <person name="Song W."/>
            <person name="Hou L."/>
            <person name="Xu J."/>
            <person name="Tong Z."/>
            <person name="Xu A."/>
            <person name="Yuan X."/>
            <person name="Wang W."/>
            <person name="Yang Q."/>
            <person name="Chen L."/>
            <person name="Sun Z."/>
            <person name="Wang K."/>
            <person name="Pan B."/>
            <person name="Chen J."/>
            <person name="Bao Y."/>
            <person name="Liu F."/>
            <person name="Qi X."/>
            <person name="Gang D.R."/>
            <person name="Wen J."/>
            <person name="Li J."/>
        </authorList>
    </citation>
    <scope>NUCLEOTIDE SEQUENCE</scope>
    <source>
        <strain evidence="2">Dzin_1.0</strain>
    </source>
</reference>
<dbReference type="EMBL" id="JAGGNH010000002">
    <property type="protein sequence ID" value="KAJ0981700.1"/>
    <property type="molecule type" value="Genomic_DNA"/>
</dbReference>
<dbReference type="OrthoDB" id="1916325at2759"/>
<keyword evidence="1" id="KW-1133">Transmembrane helix</keyword>
<evidence type="ECO:0000256" key="1">
    <source>
        <dbReference type="SAM" id="Phobius"/>
    </source>
</evidence>
<feature type="transmembrane region" description="Helical" evidence="1">
    <location>
        <begin position="44"/>
        <end position="65"/>
    </location>
</feature>
<evidence type="ECO:0000313" key="2">
    <source>
        <dbReference type="EMBL" id="KAJ0981700.1"/>
    </source>
</evidence>
<dbReference type="InterPro" id="IPR021924">
    <property type="entry name" value="DUF3537"/>
</dbReference>
<name>A0A9D5D0G9_9LILI</name>
<dbReference type="PANTHER" id="PTHR31963">
    <property type="entry name" value="RAS GUANINE NUCLEOTIDE EXCHANGE FACTOR K"/>
    <property type="match status" value="1"/>
</dbReference>
<protein>
    <submittedName>
        <fullName evidence="2">Uncharacterized protein</fullName>
    </submittedName>
</protein>
<feature type="transmembrane region" description="Helical" evidence="1">
    <location>
        <begin position="348"/>
        <end position="366"/>
    </location>
</feature>
<feature type="transmembrane region" description="Helical" evidence="1">
    <location>
        <begin position="132"/>
        <end position="151"/>
    </location>
</feature>
<keyword evidence="1" id="KW-0472">Membrane</keyword>
<feature type="transmembrane region" description="Helical" evidence="1">
    <location>
        <begin position="180"/>
        <end position="198"/>
    </location>
</feature>
<organism evidence="2 3">
    <name type="scientific">Dioscorea zingiberensis</name>
    <dbReference type="NCBI Taxonomy" id="325984"/>
    <lineage>
        <taxon>Eukaryota</taxon>
        <taxon>Viridiplantae</taxon>
        <taxon>Streptophyta</taxon>
        <taxon>Embryophyta</taxon>
        <taxon>Tracheophyta</taxon>
        <taxon>Spermatophyta</taxon>
        <taxon>Magnoliopsida</taxon>
        <taxon>Liliopsida</taxon>
        <taxon>Dioscoreales</taxon>
        <taxon>Dioscoreaceae</taxon>
        <taxon>Dioscorea</taxon>
    </lineage>
</organism>
<feature type="transmembrane region" description="Helical" evidence="1">
    <location>
        <begin position="306"/>
        <end position="328"/>
    </location>
</feature>
<evidence type="ECO:0000313" key="3">
    <source>
        <dbReference type="Proteomes" id="UP001085076"/>
    </source>
</evidence>
<keyword evidence="1" id="KW-0812">Transmembrane</keyword>
<dbReference type="AlphaFoldDB" id="A0A9D5D0G9"/>
<dbReference type="PANTHER" id="PTHR31963:SF16">
    <property type="entry name" value="OS06G0635200 PROTEIN"/>
    <property type="match status" value="1"/>
</dbReference>
<accession>A0A9D5D0G9</accession>
<gene>
    <name evidence="2" type="ORF">J5N97_009955</name>
</gene>
<sequence>MEQAPLLPRRKLGRYVPYTSQSNDELCNFRLCLKWVCVDKGGGLTSWALFLLLAVIVPIISHFVLSYAPTRRAFDSVVELSLTGAAALSYYTLGRFLRLYGLHRFLALDKVHSESDRIRLGYTTQLNRSFRLLSYLVMPCFCLETVYRIWWYSTGVARVPFVGNAIAIDAAACALELASWMYRTGLLFLVCVLFRLTCYLQILRLQDFATVFEEESDVELVLREHLRIRRQLKIISHRFRSFIVCFLALVTASQFAALFLTTRPHAAVNFFNAGELAIMLISLAKNYSKTFVDWYLEKLRVNLRRSVYSCMLYQLYICCTIHLLAIIFHFLLMPHRYLVCIVMLVKNMLNLASIGLFLMAWVEVYTDKVVIASKKMIMNLDTKEGTISVDDQSDVVEESRFSDHQQNVDDDDDINNEWIHLIRSRMNGFS</sequence>
<keyword evidence="3" id="KW-1185">Reference proteome</keyword>
<comment type="caution">
    <text evidence="2">The sequence shown here is derived from an EMBL/GenBank/DDBJ whole genome shotgun (WGS) entry which is preliminary data.</text>
</comment>
<dbReference type="Pfam" id="PF12056">
    <property type="entry name" value="DUF3537"/>
    <property type="match status" value="1"/>
</dbReference>
<dbReference type="Proteomes" id="UP001085076">
    <property type="component" value="Miscellaneous, Linkage group lg02"/>
</dbReference>
<reference evidence="2" key="1">
    <citation type="submission" date="2021-03" db="EMBL/GenBank/DDBJ databases">
        <authorList>
            <person name="Li Z."/>
            <person name="Yang C."/>
        </authorList>
    </citation>
    <scope>NUCLEOTIDE SEQUENCE</scope>
    <source>
        <strain evidence="2">Dzin_1.0</strain>
        <tissue evidence="2">Leaf</tissue>
    </source>
</reference>
<proteinExistence type="predicted"/>